<dbReference type="Proteomes" id="UP000327073">
    <property type="component" value="Unassembled WGS sequence"/>
</dbReference>
<feature type="non-terminal residue" evidence="1">
    <location>
        <position position="1"/>
    </location>
</feature>
<gene>
    <name evidence="1" type="ORF">F7F11_23550</name>
</gene>
<name>A0A5N3CTR1_ECOLX</name>
<comment type="caution">
    <text evidence="1">The sequence shown here is derived from an EMBL/GenBank/DDBJ whole genome shotgun (WGS) entry which is preliminary data.</text>
</comment>
<sequence>DPPLPLRQPAPPGVLYADTAWRATGREPLPLRPAGPPDG</sequence>
<evidence type="ECO:0000313" key="1">
    <source>
        <dbReference type="EMBL" id="KAB0121832.1"/>
    </source>
</evidence>
<proteinExistence type="predicted"/>
<reference evidence="1 2" key="1">
    <citation type="submission" date="2019-03" db="EMBL/GenBank/DDBJ databases">
        <title>Whole Genome Sequencing of Shiga-Toxin Escherichia coli Strains from Nebraska.</title>
        <authorList>
            <person name="Abdalhamid B."/>
            <person name="Mccutchen E.L."/>
            <person name="Bouska A.C."/>
            <person name="Hinrichs S.H."/>
            <person name="Iwen P.C."/>
        </authorList>
    </citation>
    <scope>NUCLEOTIDE SEQUENCE [LARGE SCALE GENOMIC DNA]</scope>
    <source>
        <strain evidence="1 2">STEC_170836</strain>
    </source>
</reference>
<evidence type="ECO:0000313" key="2">
    <source>
        <dbReference type="Proteomes" id="UP000327073"/>
    </source>
</evidence>
<protein>
    <submittedName>
        <fullName evidence="1">RHS repeat protein</fullName>
    </submittedName>
</protein>
<accession>A0A5N3CTR1</accession>
<dbReference type="AlphaFoldDB" id="A0A5N3CTR1"/>
<organism evidence="1 2">
    <name type="scientific">Escherichia coli</name>
    <dbReference type="NCBI Taxonomy" id="562"/>
    <lineage>
        <taxon>Bacteria</taxon>
        <taxon>Pseudomonadati</taxon>
        <taxon>Pseudomonadota</taxon>
        <taxon>Gammaproteobacteria</taxon>
        <taxon>Enterobacterales</taxon>
        <taxon>Enterobacteriaceae</taxon>
        <taxon>Escherichia</taxon>
    </lineage>
</organism>
<dbReference type="EMBL" id="VZEL01000037">
    <property type="protein sequence ID" value="KAB0121832.1"/>
    <property type="molecule type" value="Genomic_DNA"/>
</dbReference>